<dbReference type="Pfam" id="PF01553">
    <property type="entry name" value="Acyltransferase"/>
    <property type="match status" value="1"/>
</dbReference>
<keyword evidence="6" id="KW-1133">Transmembrane helix</keyword>
<dbReference type="InterPro" id="IPR002123">
    <property type="entry name" value="Plipid/glycerol_acylTrfase"/>
</dbReference>
<keyword evidence="6" id="KW-0812">Transmembrane</keyword>
<evidence type="ECO:0000313" key="8">
    <source>
        <dbReference type="EMBL" id="NKN33984.1"/>
    </source>
</evidence>
<gene>
    <name evidence="8" type="ORF">HF203_12215</name>
</gene>
<reference evidence="8 9" key="1">
    <citation type="submission" date="2020-04" db="EMBL/GenBank/DDBJ databases">
        <title>Draft Whole-Genome sequence of Marichromatium bheemlicum DSM 18632, type strain.</title>
        <authorList>
            <person name="Kyndt J.A."/>
            <person name="Meyer T.E."/>
        </authorList>
    </citation>
    <scope>NUCLEOTIDE SEQUENCE [LARGE SCALE GENOMIC DNA]</scope>
    <source>
        <strain evidence="8 9">DSM 18632</strain>
    </source>
</reference>
<dbReference type="EMBL" id="JAAXKX010000018">
    <property type="protein sequence ID" value="NKN33984.1"/>
    <property type="molecule type" value="Genomic_DNA"/>
</dbReference>
<keyword evidence="4" id="KW-0443">Lipid metabolism</keyword>
<comment type="caution">
    <text evidence="8">The sequence shown here is derived from an EMBL/GenBank/DDBJ whole genome shotgun (WGS) entry which is preliminary data.</text>
</comment>
<keyword evidence="6" id="KW-0472">Membrane</keyword>
<keyword evidence="2" id="KW-0444">Lipid biosynthesis</keyword>
<proteinExistence type="predicted"/>
<dbReference type="SUPFAM" id="SSF69593">
    <property type="entry name" value="Glycerol-3-phosphate (1)-acyltransferase"/>
    <property type="match status" value="1"/>
</dbReference>
<feature type="domain" description="Phospholipid/glycerol acyltransferase" evidence="7">
    <location>
        <begin position="92"/>
        <end position="203"/>
    </location>
</feature>
<name>A0ABX1I8V1_9GAMM</name>
<dbReference type="SMART" id="SM00563">
    <property type="entry name" value="PlsC"/>
    <property type="match status" value="1"/>
</dbReference>
<evidence type="ECO:0000313" key="9">
    <source>
        <dbReference type="Proteomes" id="UP000740754"/>
    </source>
</evidence>
<evidence type="ECO:0000256" key="6">
    <source>
        <dbReference type="SAM" id="Phobius"/>
    </source>
</evidence>
<evidence type="ECO:0000256" key="1">
    <source>
        <dbReference type="ARBA" id="ARBA00005189"/>
    </source>
</evidence>
<evidence type="ECO:0000256" key="3">
    <source>
        <dbReference type="ARBA" id="ARBA00022679"/>
    </source>
</evidence>
<dbReference type="PANTHER" id="PTHR10434:SF64">
    <property type="entry name" value="1-ACYL-SN-GLYCEROL-3-PHOSPHATE ACYLTRANSFERASE-RELATED"/>
    <property type="match status" value="1"/>
</dbReference>
<organism evidence="8 9">
    <name type="scientific">Marichromatium bheemlicum</name>
    <dbReference type="NCBI Taxonomy" id="365339"/>
    <lineage>
        <taxon>Bacteria</taxon>
        <taxon>Pseudomonadati</taxon>
        <taxon>Pseudomonadota</taxon>
        <taxon>Gammaproteobacteria</taxon>
        <taxon>Chromatiales</taxon>
        <taxon>Chromatiaceae</taxon>
        <taxon>Marichromatium</taxon>
    </lineage>
</organism>
<evidence type="ECO:0000256" key="2">
    <source>
        <dbReference type="ARBA" id="ARBA00022516"/>
    </source>
</evidence>
<dbReference type="PANTHER" id="PTHR10434">
    <property type="entry name" value="1-ACYL-SN-GLYCEROL-3-PHOSPHATE ACYLTRANSFERASE"/>
    <property type="match status" value="1"/>
</dbReference>
<accession>A0ABX1I8V1</accession>
<keyword evidence="5 8" id="KW-0012">Acyltransferase</keyword>
<protein>
    <submittedName>
        <fullName evidence="8">1-acyl-sn-glycerol-3-phosphate acyltransferase</fullName>
    </submittedName>
</protein>
<evidence type="ECO:0000259" key="7">
    <source>
        <dbReference type="SMART" id="SM00563"/>
    </source>
</evidence>
<comment type="pathway">
    <text evidence="1">Lipid metabolism.</text>
</comment>
<evidence type="ECO:0000256" key="5">
    <source>
        <dbReference type="ARBA" id="ARBA00023315"/>
    </source>
</evidence>
<sequence length="275" mass="30595">MNSTQATPDTSSNAPRTLEHAARAGVLRTSWRLLRLVEHLLTGTMIGLWIYLLERLGRPPAWTARAVRWWNQRLCRVLGLTLEVSGRVAPGALVVANHVSWLDVPVLGAQGEMGFLSKSEVRRWPLIGWFAHLAGTHFIVRGANQTEQVMQGIADDLRSGRAVVIFPEGTTSDGQDVRRFHPRLFALAQIPGTRLQPVAIRYQHAEHPAPERAAAYTGNDNLALSLLRIVRHPALHVRIECLPPLTPTPTTRRHELAEQTRTAITQSLDLHPEPA</sequence>
<feature type="transmembrane region" description="Helical" evidence="6">
    <location>
        <begin position="33"/>
        <end position="52"/>
    </location>
</feature>
<evidence type="ECO:0000256" key="4">
    <source>
        <dbReference type="ARBA" id="ARBA00023098"/>
    </source>
</evidence>
<keyword evidence="3" id="KW-0808">Transferase</keyword>
<dbReference type="GO" id="GO:0016746">
    <property type="term" value="F:acyltransferase activity"/>
    <property type="evidence" value="ECO:0007669"/>
    <property type="project" value="UniProtKB-KW"/>
</dbReference>
<dbReference type="CDD" id="cd07989">
    <property type="entry name" value="LPLAT_AGPAT-like"/>
    <property type="match status" value="1"/>
</dbReference>
<keyword evidence="9" id="KW-1185">Reference proteome</keyword>
<dbReference type="Proteomes" id="UP000740754">
    <property type="component" value="Unassembled WGS sequence"/>
</dbReference>